<dbReference type="PROSITE" id="PS01031">
    <property type="entry name" value="SHSP"/>
    <property type="match status" value="1"/>
</dbReference>
<dbReference type="InterPro" id="IPR002068">
    <property type="entry name" value="A-crystallin/Hsp20_dom"/>
</dbReference>
<keyword evidence="5" id="KW-1185">Reference proteome</keyword>
<comment type="caution">
    <text evidence="4">The sequence shown here is derived from an EMBL/GenBank/DDBJ whole genome shotgun (WGS) entry which is preliminary data.</text>
</comment>
<dbReference type="Gene3D" id="2.60.40.790">
    <property type="match status" value="1"/>
</dbReference>
<name>A0A540VHA8_9CHLR</name>
<dbReference type="FunCoup" id="A0A540VHA8">
    <property type="interactions" value="15"/>
</dbReference>
<evidence type="ECO:0000259" key="3">
    <source>
        <dbReference type="PROSITE" id="PS01031"/>
    </source>
</evidence>
<dbReference type="Pfam" id="PF00011">
    <property type="entry name" value="HSP20"/>
    <property type="match status" value="1"/>
</dbReference>
<dbReference type="SUPFAM" id="SSF49764">
    <property type="entry name" value="HSP20-like chaperones"/>
    <property type="match status" value="1"/>
</dbReference>
<evidence type="ECO:0000256" key="1">
    <source>
        <dbReference type="PROSITE-ProRule" id="PRU00285"/>
    </source>
</evidence>
<evidence type="ECO:0000313" key="5">
    <source>
        <dbReference type="Proteomes" id="UP000317371"/>
    </source>
</evidence>
<evidence type="ECO:0000256" key="2">
    <source>
        <dbReference type="RuleBase" id="RU003616"/>
    </source>
</evidence>
<reference evidence="4 5" key="1">
    <citation type="submission" date="2019-06" db="EMBL/GenBank/DDBJ databases">
        <title>Genome sequence of Litorilinea aerophila BAA-2444.</title>
        <authorList>
            <person name="Maclea K.S."/>
            <person name="Maurais E.G."/>
            <person name="Iannazzi L.C."/>
        </authorList>
    </citation>
    <scope>NUCLEOTIDE SEQUENCE [LARGE SCALE GENOMIC DNA]</scope>
    <source>
        <strain evidence="4 5">ATCC BAA-2444</strain>
    </source>
</reference>
<accession>A0A540VHA8</accession>
<comment type="similarity">
    <text evidence="1 2">Belongs to the small heat shock protein (HSP20) family.</text>
</comment>
<dbReference type="EMBL" id="VIGC01000013">
    <property type="protein sequence ID" value="TQE95533.1"/>
    <property type="molecule type" value="Genomic_DNA"/>
</dbReference>
<dbReference type="OrthoDB" id="9811615at2"/>
<evidence type="ECO:0000313" key="4">
    <source>
        <dbReference type="EMBL" id="TQE95533.1"/>
    </source>
</evidence>
<dbReference type="InterPro" id="IPR008978">
    <property type="entry name" value="HSP20-like_chaperone"/>
</dbReference>
<feature type="domain" description="SHSP" evidence="3">
    <location>
        <begin position="37"/>
        <end position="151"/>
    </location>
</feature>
<dbReference type="InParanoid" id="A0A540VHA8"/>
<dbReference type="InterPro" id="IPR031107">
    <property type="entry name" value="Small_HSP"/>
</dbReference>
<proteinExistence type="inferred from homology"/>
<dbReference type="PANTHER" id="PTHR11527">
    <property type="entry name" value="HEAT-SHOCK PROTEIN 20 FAMILY MEMBER"/>
    <property type="match status" value="1"/>
</dbReference>
<protein>
    <submittedName>
        <fullName evidence="4">Hsp20/alpha crystallin family protein</fullName>
    </submittedName>
</protein>
<dbReference type="RefSeq" id="WP_141610352.1">
    <property type="nucleotide sequence ID" value="NZ_VIGC02000013.1"/>
</dbReference>
<organism evidence="4 5">
    <name type="scientific">Litorilinea aerophila</name>
    <dbReference type="NCBI Taxonomy" id="1204385"/>
    <lineage>
        <taxon>Bacteria</taxon>
        <taxon>Bacillati</taxon>
        <taxon>Chloroflexota</taxon>
        <taxon>Caldilineae</taxon>
        <taxon>Caldilineales</taxon>
        <taxon>Caldilineaceae</taxon>
        <taxon>Litorilinea</taxon>
    </lineage>
</organism>
<gene>
    <name evidence="4" type="ORF">FKZ61_11875</name>
</gene>
<dbReference type="Proteomes" id="UP000317371">
    <property type="component" value="Unassembled WGS sequence"/>
</dbReference>
<dbReference type="AlphaFoldDB" id="A0A540VHA8"/>
<dbReference type="CDD" id="cd06464">
    <property type="entry name" value="ACD_sHsps-like"/>
    <property type="match status" value="1"/>
</dbReference>
<sequence length="153" mass="17529">MTALTRWDPFREMATFREMMDRLFDESFFEAPRLWSRRLEGFSVPMDVIETENEYIVKASLPGVDPNDVEITLTDNVLTIKGQTKSEQEYDEQNYHLRERRFGSFSRSLTLPASVDADKVEAIHEHGVLTLHLPKVESAKPKKIAVKSVVNGG</sequence>